<dbReference type="Proteomes" id="UP000613075">
    <property type="component" value="Unassembled WGS sequence"/>
</dbReference>
<comment type="caution">
    <text evidence="1">The sequence shown here is derived from an EMBL/GenBank/DDBJ whole genome shotgun (WGS) entry which is preliminary data.</text>
</comment>
<evidence type="ECO:0008006" key="3">
    <source>
        <dbReference type="Google" id="ProtNLM"/>
    </source>
</evidence>
<keyword evidence="2" id="KW-1185">Reference proteome</keyword>
<sequence length="172" mass="18954">MRDPALTLIALGGIEPEGPVMVEVPLVQNNSTFTPDSMLAGRRVGFADRYGRGGEHEPIKHRTSFTRALELLRQAGVLLLPVPAQRVDDSLQFDLHTRNEIDDLMNEYRLDALVSDSQSAAFHGACWSGYPRLGEPLGEGTTLWFYGARWSKDSLAALVQGYRSVRGLADAQ</sequence>
<gene>
    <name evidence="1" type="ORF">IQK56_13735</name>
</gene>
<name>A0ABR9SSL1_9PSED</name>
<proteinExistence type="predicted"/>
<reference evidence="1 2" key="1">
    <citation type="submission" date="2020-10" db="EMBL/GenBank/DDBJ databases">
        <title>The draft genomes of Cyclamen pathogen Pseudomonas sp.</title>
        <authorList>
            <person name="Fujikawa T."/>
            <person name="Sawada H."/>
        </authorList>
    </citation>
    <scope>NUCLEOTIDE SEQUENCE [LARGE SCALE GENOMIC DNA]</scope>
    <source>
        <strain evidence="1 2">MAFF 301449</strain>
    </source>
</reference>
<evidence type="ECO:0000313" key="1">
    <source>
        <dbReference type="EMBL" id="MBE8591912.1"/>
    </source>
</evidence>
<protein>
    <recommendedName>
        <fullName evidence="3">Amidase domain-containing protein</fullName>
    </recommendedName>
</protein>
<dbReference type="EMBL" id="JADDUM010000096">
    <property type="protein sequence ID" value="MBE8591912.1"/>
    <property type="molecule type" value="Genomic_DNA"/>
</dbReference>
<evidence type="ECO:0000313" key="2">
    <source>
        <dbReference type="Proteomes" id="UP000613075"/>
    </source>
</evidence>
<accession>A0ABR9SSL1</accession>
<organism evidence="1 2">
    <name type="scientific">Pseudomonas cyclaminis</name>
    <dbReference type="NCBI Taxonomy" id="2781239"/>
    <lineage>
        <taxon>Bacteria</taxon>
        <taxon>Pseudomonadati</taxon>
        <taxon>Pseudomonadota</taxon>
        <taxon>Gammaproteobacteria</taxon>
        <taxon>Pseudomonadales</taxon>
        <taxon>Pseudomonadaceae</taxon>
        <taxon>Pseudomonas</taxon>
    </lineage>
</organism>